<evidence type="ECO:0000313" key="1">
    <source>
        <dbReference type="EMBL" id="PBN76248.1"/>
    </source>
</evidence>
<evidence type="ECO:0000313" key="4">
    <source>
        <dbReference type="Proteomes" id="UP000255057"/>
    </source>
</evidence>
<evidence type="ECO:0000313" key="3">
    <source>
        <dbReference type="Proteomes" id="UP000036331"/>
    </source>
</evidence>
<dbReference type="Proteomes" id="UP000036331">
    <property type="component" value="Unassembled WGS sequence"/>
</dbReference>
<name>A0A377EL84_ECOLX</name>
<dbReference type="RefSeq" id="WP_000420590.1">
    <property type="nucleotide sequence ID" value="NZ_BGDQ01000053.1"/>
</dbReference>
<dbReference type="Proteomes" id="UP000255057">
    <property type="component" value="Unassembled WGS sequence"/>
</dbReference>
<reference evidence="1" key="2">
    <citation type="submission" date="2017-03" db="EMBL/GenBank/DDBJ databases">
        <title>The mobilome is the main driver of stx2-positive O26:H11 Escherichia coli strains evolution.</title>
        <authorList>
            <person name="Delannoy S."/>
            <person name="Mariani-Kurkdjian P."/>
            <person name="Webb H.E."/>
            <person name="Bonacorsi S."/>
            <person name="Fach P."/>
        </authorList>
    </citation>
    <scope>NUCLEOTIDE SEQUENCE</scope>
    <source>
        <strain evidence="1">34870</strain>
    </source>
</reference>
<dbReference type="AlphaFoldDB" id="A0A377EL84"/>
<organism evidence="2 4">
    <name type="scientific">Escherichia coli</name>
    <dbReference type="NCBI Taxonomy" id="562"/>
    <lineage>
        <taxon>Bacteria</taxon>
        <taxon>Pseudomonadati</taxon>
        <taxon>Pseudomonadota</taxon>
        <taxon>Gammaproteobacteria</taxon>
        <taxon>Enterobacterales</taxon>
        <taxon>Enterobacteriaceae</taxon>
        <taxon>Escherichia</taxon>
    </lineage>
</organism>
<dbReference type="EMBL" id="LDXE02000002">
    <property type="protein sequence ID" value="PBN76248.1"/>
    <property type="molecule type" value="Genomic_DNA"/>
</dbReference>
<reference evidence="1 3" key="1">
    <citation type="journal article" date="2015" name="Genome Announc.">
        <title>Draft Genome Sequences of Human-Pathogenic Escherichia coli O26:H11 Strains Carrying the stx2 Gene Only and Circulating in France.</title>
        <authorList>
            <person name="Delannoy S."/>
            <person name="Mariani-Kurkdjian P."/>
            <person name="Bonacorsi S."/>
            <person name="Liguori S."/>
            <person name="Ison S.A."/>
            <person name="Fach P."/>
        </authorList>
    </citation>
    <scope>NUCLEOTIDE SEQUENCE [LARGE SCALE GENOMIC DNA]</scope>
    <source>
        <strain evidence="1 3">34870</strain>
    </source>
</reference>
<gene>
    <name evidence="1" type="ORF">ABE91_014690</name>
    <name evidence="2" type="ORF">NCTC8960_04150</name>
</gene>
<accession>A0A377EL84</accession>
<proteinExistence type="predicted"/>
<reference evidence="2 4" key="3">
    <citation type="submission" date="2018-06" db="EMBL/GenBank/DDBJ databases">
        <authorList>
            <consortium name="Pathogen Informatics"/>
            <person name="Doyle S."/>
        </authorList>
    </citation>
    <scope>NUCLEOTIDE SEQUENCE [LARGE SCALE GENOMIC DNA]</scope>
    <source>
        <strain evidence="2 4">NCTC8960</strain>
    </source>
</reference>
<protein>
    <submittedName>
        <fullName evidence="2">Uncharacterized protein</fullName>
    </submittedName>
</protein>
<sequence length="106" mass="12152">MELKDRIIQTKCESDPVFRERYLRAQVKPLAEVQDLMRRGCSDPLAQEKARQAIIDAVDLLLLHPEAAHHLMAVVRAAHEIAREPVPKASEPLNIFDLDQQIEDEF</sequence>
<evidence type="ECO:0000313" key="2">
    <source>
        <dbReference type="EMBL" id="STN13794.1"/>
    </source>
</evidence>
<dbReference type="EMBL" id="UGFO01000006">
    <property type="protein sequence ID" value="STN13794.1"/>
    <property type="molecule type" value="Genomic_DNA"/>
</dbReference>